<comment type="caution">
    <text evidence="1">The sequence shown here is derived from an EMBL/GenBank/DDBJ whole genome shotgun (WGS) entry which is preliminary data.</text>
</comment>
<reference evidence="1" key="1">
    <citation type="submission" date="2017-07" db="EMBL/GenBank/DDBJ databases">
        <authorList>
            <person name="Sun Z.S."/>
            <person name="Albrecht U."/>
            <person name="Echele G."/>
            <person name="Lee C.C."/>
        </authorList>
    </citation>
    <scope>NUCLEOTIDE SEQUENCE [LARGE SCALE GENOMIC DNA]</scope>
    <source>
        <strain evidence="1">OYP9E10</strain>
    </source>
</reference>
<organism evidence="1">
    <name type="scientific">Vibrio metoecus</name>
    <dbReference type="NCBI Taxonomy" id="1481663"/>
    <lineage>
        <taxon>Bacteria</taxon>
        <taxon>Pseudomonadati</taxon>
        <taxon>Pseudomonadota</taxon>
        <taxon>Gammaproteobacteria</taxon>
        <taxon>Vibrionales</taxon>
        <taxon>Vibrionaceae</taxon>
        <taxon>Vibrio</taxon>
    </lineage>
</organism>
<sequence>MLDSNLVESVESSVVSKSLKTNKPRSFNVVGCSTLKVWFHKWLHHR</sequence>
<proteinExistence type="predicted"/>
<accession>A0A271VK57</accession>
<gene>
    <name evidence="1" type="ORF">CGU03_17865</name>
</gene>
<dbReference type="EMBL" id="NMSH01000077">
    <property type="protein sequence ID" value="PAR18533.1"/>
    <property type="molecule type" value="Genomic_DNA"/>
</dbReference>
<name>A0A271VK57_VIBMT</name>
<dbReference type="AlphaFoldDB" id="A0A271VK57"/>
<dbReference type="Proteomes" id="UP000216173">
    <property type="component" value="Unassembled WGS sequence"/>
</dbReference>
<evidence type="ECO:0000313" key="1">
    <source>
        <dbReference type="EMBL" id="PAR18533.1"/>
    </source>
</evidence>
<protein>
    <submittedName>
        <fullName evidence="1">General secretion pathway protein GspH</fullName>
    </submittedName>
</protein>